<dbReference type="EMBL" id="KN846958">
    <property type="protein sequence ID" value="KIW68152.1"/>
    <property type="molecule type" value="Genomic_DNA"/>
</dbReference>
<proteinExistence type="predicted"/>
<evidence type="ECO:0000313" key="1">
    <source>
        <dbReference type="EMBL" id="KIW68152.1"/>
    </source>
</evidence>
<evidence type="ECO:0000313" key="2">
    <source>
        <dbReference type="Proteomes" id="UP000054266"/>
    </source>
</evidence>
<sequence length="806" mass="90928">MDHASIPTDPAHLPIYVPCLSGLSYTEVDFDDYPAHRGWDVQRLLAGDFSQKTGSETAAFLQEWLYFVLLHAVLGDAFQKQLYVEPHLDHSHGRVTTKFLELHVQQRLTALRNILRDQPNTLWGVVEKVERCLTRLSYFCQMTDSSSLDWPLPPEVDLSLRALGVYLSSAFYGGLTFLAVQVSALPFLRFGGGGLLRTRMLAMGWCPSDVSLVLEQLSPSSAYYASLLKRPAAAGDHNACTGQKCLAFQLDENTYETRHVIETCKCSFLGPPLSDLIEIIESGGIPLLTIVRDEKSGNLSLQVVPYKSGRRYISFSHVWSDGLGNPRENKLPLCQIRRFKALLDELFDTASSLSHLNRGHFMDMFRRYRNVSMPFWLDSLCIPVRGEYSAVRTLAVSRIQDVFRNAYQVMVLDAELQNICIEDTYEGFMRISLSRWMRRLWTLLEGALGNRVHVKFKNRIFSLDDSYHETGPVRNPYSVFQRRQAPRVLLSGSLSADASMFYWKMRAFRASVVDPDEPKIYGYLRETSFDEKEKAAIRRRCSGIMEAFSASRYRTTSRTEDIYLCLANLLGWGATSLSSVPVEKRMRLLFESQTILPQGILFVQGLRMEEHGWKWAVTGFDDGRKLQAEGLVQDHTPGVRDMSGLTVVYPALALPSSSLTNGLENILVSTTAAGDGTMSWWSVTFADTNASNTFLQSAKGHTGDSTYSGWSASTEMCVLFYRPVPYVLPGVSMSAALVSLDRQKGHRADSMTDFKDAIQCNFVQLGLVQLLRSEEESSTLSRRSDLQLRRVEEPARFVEDRAWTVQ</sequence>
<reference evidence="1 2" key="1">
    <citation type="submission" date="2015-01" db="EMBL/GenBank/DDBJ databases">
        <title>The Genome Sequence of Capronia semiimmersa CBS27337.</title>
        <authorList>
            <consortium name="The Broad Institute Genomics Platform"/>
            <person name="Cuomo C."/>
            <person name="de Hoog S."/>
            <person name="Gorbushina A."/>
            <person name="Stielow B."/>
            <person name="Teixiera M."/>
            <person name="Abouelleil A."/>
            <person name="Chapman S.B."/>
            <person name="Priest M."/>
            <person name="Young S.K."/>
            <person name="Wortman J."/>
            <person name="Nusbaum C."/>
            <person name="Birren B."/>
        </authorList>
    </citation>
    <scope>NUCLEOTIDE SEQUENCE [LARGE SCALE GENOMIC DNA]</scope>
    <source>
        <strain evidence="1 2">CBS 27337</strain>
    </source>
</reference>
<name>A0A0D2E1E8_9EURO</name>
<dbReference type="HOGENOM" id="CLU_009388_3_0_1"/>
<dbReference type="Proteomes" id="UP000054266">
    <property type="component" value="Unassembled WGS sequence"/>
</dbReference>
<accession>A0A0D2E1E8</accession>
<keyword evidence="2" id="KW-1185">Reference proteome</keyword>
<organism evidence="1 2">
    <name type="scientific">Phialophora macrospora</name>
    <dbReference type="NCBI Taxonomy" id="1851006"/>
    <lineage>
        <taxon>Eukaryota</taxon>
        <taxon>Fungi</taxon>
        <taxon>Dikarya</taxon>
        <taxon>Ascomycota</taxon>
        <taxon>Pezizomycotina</taxon>
        <taxon>Eurotiomycetes</taxon>
        <taxon>Chaetothyriomycetidae</taxon>
        <taxon>Chaetothyriales</taxon>
        <taxon>Herpotrichiellaceae</taxon>
        <taxon>Phialophora</taxon>
    </lineage>
</organism>
<dbReference type="PANTHER" id="PTHR39596">
    <property type="match status" value="1"/>
</dbReference>
<evidence type="ECO:0008006" key="3">
    <source>
        <dbReference type="Google" id="ProtNLM"/>
    </source>
</evidence>
<gene>
    <name evidence="1" type="ORF">PV04_04118</name>
</gene>
<dbReference type="STRING" id="5601.A0A0D2E1E8"/>
<protein>
    <recommendedName>
        <fullName evidence="3">Heterokaryon incompatibility domain-containing protein</fullName>
    </recommendedName>
</protein>
<dbReference type="PANTHER" id="PTHR39596:SF2">
    <property type="entry name" value="HET DOMAIN PROTEIN (AFU_ORTHOLOGUE AFUA_1G17550)-RELATED"/>
    <property type="match status" value="1"/>
</dbReference>
<dbReference type="AlphaFoldDB" id="A0A0D2E1E8"/>